<proteinExistence type="predicted"/>
<dbReference type="SUPFAM" id="SSF57414">
    <property type="entry name" value="Hairpin loop containing domain-like"/>
    <property type="match status" value="1"/>
</dbReference>
<feature type="chain" id="PRO_5010211790" evidence="3">
    <location>
        <begin position="22"/>
        <end position="817"/>
    </location>
</feature>
<keyword evidence="2" id="KW-1133">Transmembrane helix</keyword>
<reference evidence="6" key="1">
    <citation type="submission" date="2025-08" db="UniProtKB">
        <authorList>
            <consortium name="RefSeq"/>
        </authorList>
    </citation>
    <scope>IDENTIFICATION</scope>
    <source>
        <tissue evidence="6">Gonads</tissue>
    </source>
</reference>
<feature type="compositionally biased region" description="Polar residues" evidence="1">
    <location>
        <begin position="197"/>
        <end position="210"/>
    </location>
</feature>
<feature type="compositionally biased region" description="Basic and acidic residues" evidence="1">
    <location>
        <begin position="771"/>
        <end position="793"/>
    </location>
</feature>
<dbReference type="SMART" id="SM00473">
    <property type="entry name" value="PAN_AP"/>
    <property type="match status" value="4"/>
</dbReference>
<feature type="signal peptide" evidence="3">
    <location>
        <begin position="1"/>
        <end position="21"/>
    </location>
</feature>
<protein>
    <submittedName>
        <fullName evidence="6">Uncharacterized protein LOC106164610</fullName>
    </submittedName>
</protein>
<dbReference type="Proteomes" id="UP000085678">
    <property type="component" value="Unplaced"/>
</dbReference>
<evidence type="ECO:0000256" key="2">
    <source>
        <dbReference type="SAM" id="Phobius"/>
    </source>
</evidence>
<dbReference type="AlphaFoldDB" id="A0A1S3IIG5"/>
<accession>A0A1S3IIG5</accession>
<feature type="compositionally biased region" description="Basic and acidic residues" evidence="1">
    <location>
        <begin position="214"/>
        <end position="225"/>
    </location>
</feature>
<feature type="domain" description="Apple" evidence="4">
    <location>
        <begin position="27"/>
        <end position="91"/>
    </location>
</feature>
<evidence type="ECO:0000313" key="5">
    <source>
        <dbReference type="Proteomes" id="UP000085678"/>
    </source>
</evidence>
<dbReference type="InParanoid" id="A0A1S3IIG5"/>
<evidence type="ECO:0000313" key="6">
    <source>
        <dbReference type="RefSeq" id="XP_013398030.1"/>
    </source>
</evidence>
<organism evidence="5 6">
    <name type="scientific">Lingula anatina</name>
    <name type="common">Brachiopod</name>
    <name type="synonym">Lingula unguis</name>
    <dbReference type="NCBI Taxonomy" id="7574"/>
    <lineage>
        <taxon>Eukaryota</taxon>
        <taxon>Metazoa</taxon>
        <taxon>Spiralia</taxon>
        <taxon>Lophotrochozoa</taxon>
        <taxon>Brachiopoda</taxon>
        <taxon>Linguliformea</taxon>
        <taxon>Lingulata</taxon>
        <taxon>Lingulida</taxon>
        <taxon>Linguloidea</taxon>
        <taxon>Lingulidae</taxon>
        <taxon>Lingula</taxon>
    </lineage>
</organism>
<feature type="region of interest" description="Disordered" evidence="1">
    <location>
        <begin position="755"/>
        <end position="793"/>
    </location>
</feature>
<feature type="compositionally biased region" description="Polar residues" evidence="1">
    <location>
        <begin position="105"/>
        <end position="120"/>
    </location>
</feature>
<keyword evidence="5" id="KW-1185">Reference proteome</keyword>
<dbReference type="KEGG" id="lak:106164610"/>
<feature type="region of interest" description="Disordered" evidence="1">
    <location>
        <begin position="196"/>
        <end position="225"/>
    </location>
</feature>
<keyword evidence="2" id="KW-0472">Membrane</keyword>
<feature type="domain" description="Apple" evidence="4">
    <location>
        <begin position="423"/>
        <end position="499"/>
    </location>
</feature>
<dbReference type="PROSITE" id="PS50948">
    <property type="entry name" value="PAN"/>
    <property type="match status" value="2"/>
</dbReference>
<evidence type="ECO:0000256" key="3">
    <source>
        <dbReference type="SAM" id="SignalP"/>
    </source>
</evidence>
<evidence type="ECO:0000256" key="1">
    <source>
        <dbReference type="SAM" id="MobiDB-lite"/>
    </source>
</evidence>
<dbReference type="RefSeq" id="XP_013398030.1">
    <property type="nucleotide sequence ID" value="XM_013542576.1"/>
</dbReference>
<name>A0A1S3IIG5_LINAN</name>
<feature type="transmembrane region" description="Helical" evidence="2">
    <location>
        <begin position="561"/>
        <end position="583"/>
    </location>
</feature>
<gene>
    <name evidence="6" type="primary">LOC106164610</name>
</gene>
<keyword evidence="2" id="KW-0812">Transmembrane</keyword>
<evidence type="ECO:0000259" key="4">
    <source>
        <dbReference type="PROSITE" id="PS50948"/>
    </source>
</evidence>
<sequence>MQPVCGMFIWVLISCIATVLASDPQVCLERRNYAKQEGGVPVIGTHGSLEECQDFCLRDVNCAAVSYHRVTQTCEKYNALRNAEDVKNDTCCYHFRKVPCLSQQEGSDSKVTSGVNNSGDVTEMRNAPNGTAFTKNPDRSRSDEYEKMFGQNETSVTEIPFTSPTTFYLNTIKPTTDVSVAKMTTTEETDDIDRMETASNEISKQTTPATRTPLHSERGKSKPKDADVFTTTKVVPTDTTEDSEQIDCLQQYYDAKQNGGYQVKSLSKMECQAVCLLQADCKAMDFNRVTKECTLHLWSSETSHTRDKCCQHFKKTKCKLELPEDIRERFKSEKGVSTTQLPKTCTRRVQAMRTYFGSSQLNGLKQIGTFTAAQCKAECMRKSACAASDFDSFQNVCFLHSRTDPYMHTTNPCCTHYKKVEECESACFQTHLDITHPGGDLVANQTEFSCREECIKIGECAAFTYNYTDSTCRIHKELDYNRTARTVDSCCSHAKKGICLDKDPDLAVTTTTTTTTVPGMTTTTIENLWDIFNIDGDTNEKGETANEPKKAGSLEMTETTIIILLGCLAVFLIAIGVVVVFFCHRRRQQKKKKKSKSSVTNPTDPSTWMKDYTLQTAKTDAFWKAISPPGSVTKRSDEGGVRRIERHKSDITQRSDYGLVQQNPYYGTTRSVPGRRASENPYANYTGERMRYAAGHMRSSHYAETSLYDGHPHSPPSVDYPVSEPFDPSEHRYVGRHDFMGRPLSLSVDELHVQQHPSERSRSLKIPRPHVNGDHPSVHQNEARPFDGPEEKKLGGALAYANDFADSERYTRRVSPM</sequence>
<dbReference type="GeneID" id="106164610"/>
<dbReference type="InterPro" id="IPR003609">
    <property type="entry name" value="Pan_app"/>
</dbReference>
<keyword evidence="3" id="KW-0732">Signal</keyword>
<feature type="region of interest" description="Disordered" evidence="1">
    <location>
        <begin position="105"/>
        <end position="142"/>
    </location>
</feature>